<dbReference type="KEGG" id="brh:RBRH_00257"/>
<protein>
    <submittedName>
        <fullName evidence="2">Transposase</fullName>
    </submittedName>
</protein>
<dbReference type="HOGENOM" id="CLU_3059465_0_0_4"/>
<proteinExistence type="predicted"/>
<geneLocation type="plasmid" evidence="2 3">
    <name>pBRH01</name>
</geneLocation>
<dbReference type="InterPro" id="IPR010921">
    <property type="entry name" value="Trp_repressor/repl_initiator"/>
</dbReference>
<organism evidence="2 3">
    <name type="scientific">Mycetohabitans rhizoxinica (strain DSM 19002 / CIP 109453 / HKI 454)</name>
    <name type="common">Paraburkholderia rhizoxinica</name>
    <dbReference type="NCBI Taxonomy" id="882378"/>
    <lineage>
        <taxon>Bacteria</taxon>
        <taxon>Pseudomonadati</taxon>
        <taxon>Pseudomonadota</taxon>
        <taxon>Betaproteobacteria</taxon>
        <taxon>Burkholderiales</taxon>
        <taxon>Burkholderiaceae</taxon>
        <taxon>Mycetohabitans</taxon>
    </lineage>
</organism>
<dbReference type="SUPFAM" id="SSF48295">
    <property type="entry name" value="TrpR-like"/>
    <property type="match status" value="1"/>
</dbReference>
<dbReference type="InterPro" id="IPR036388">
    <property type="entry name" value="WH-like_DNA-bd_sf"/>
</dbReference>
<dbReference type="Proteomes" id="UP000007437">
    <property type="component" value="Plasmid pBRH01"/>
</dbReference>
<accession>E5AUU5</accession>
<keyword evidence="2" id="KW-0614">Plasmid</keyword>
<dbReference type="EMBL" id="FR687360">
    <property type="protein sequence ID" value="CBW76869.1"/>
    <property type="molecule type" value="Genomic_DNA"/>
</dbReference>
<dbReference type="GO" id="GO:0043565">
    <property type="term" value="F:sequence-specific DNA binding"/>
    <property type="evidence" value="ECO:0007669"/>
    <property type="project" value="InterPro"/>
</dbReference>
<evidence type="ECO:0000259" key="1">
    <source>
        <dbReference type="Pfam" id="PF13518"/>
    </source>
</evidence>
<evidence type="ECO:0000313" key="2">
    <source>
        <dbReference type="EMBL" id="CBW76869.1"/>
    </source>
</evidence>
<reference evidence="2 3" key="1">
    <citation type="journal article" date="2011" name="J. Bacteriol.">
        <title>Complete genome sequence of Burkholderia rhizoxinica, an endosymbiont of Rhizopus microsporus.</title>
        <authorList>
            <person name="Lackner G."/>
            <person name="Moebius N."/>
            <person name="Partida-Martinez L."/>
            <person name="Hertweck C."/>
        </authorList>
    </citation>
    <scope>NUCLEOTIDE SEQUENCE [LARGE SCALE GENOMIC DNA]</scope>
    <source>
        <strain evidence="3">DSM 19002 / CIP 109453 / HKI 454</strain>
        <plasmid evidence="2 3">pBRH01</plasmid>
    </source>
</reference>
<dbReference type="InterPro" id="IPR055247">
    <property type="entry name" value="InsJ-like_HTH"/>
</dbReference>
<feature type="domain" description="Insertion element IS150 protein InsJ-like helix-turn-helix" evidence="1">
    <location>
        <begin position="6"/>
        <end position="41"/>
    </location>
</feature>
<dbReference type="AlphaFoldDB" id="E5AUU5"/>
<sequence>MSGQSGLKTAAKRHDVDISAVRSWVAAYREHGCVGLMKKQRVDYSAEFELAAL</sequence>
<name>E5AUU5_MYCRK</name>
<dbReference type="Pfam" id="PF13518">
    <property type="entry name" value="HTH_28"/>
    <property type="match status" value="1"/>
</dbReference>
<gene>
    <name evidence="2" type="ordered locus">RBRH_00257</name>
</gene>
<evidence type="ECO:0000313" key="3">
    <source>
        <dbReference type="Proteomes" id="UP000007437"/>
    </source>
</evidence>
<dbReference type="Gene3D" id="1.10.10.10">
    <property type="entry name" value="Winged helix-like DNA-binding domain superfamily/Winged helix DNA-binding domain"/>
    <property type="match status" value="1"/>
</dbReference>